<organism evidence="3 4">
    <name type="scientific">Gordonibacter faecis</name>
    <dbReference type="NCBI Taxonomy" id="3047475"/>
    <lineage>
        <taxon>Bacteria</taxon>
        <taxon>Bacillati</taxon>
        <taxon>Actinomycetota</taxon>
        <taxon>Coriobacteriia</taxon>
        <taxon>Eggerthellales</taxon>
        <taxon>Eggerthellaceae</taxon>
        <taxon>Gordonibacter</taxon>
    </lineage>
</organism>
<keyword evidence="2" id="KW-0732">Signal</keyword>
<reference evidence="3 4" key="1">
    <citation type="submission" date="2023-05" db="EMBL/GenBank/DDBJ databases">
        <title>Gordonibacter KGMB12511T sp. nov., isolated from faeces of healthy Korean.</title>
        <authorList>
            <person name="Kim H.S."/>
            <person name="Kim J.-S."/>
            <person name="Suh M.K."/>
            <person name="Eom M.K."/>
            <person name="Do H.E."/>
            <person name="Lee J.-S."/>
        </authorList>
    </citation>
    <scope>NUCLEOTIDE SEQUENCE [LARGE SCALE GENOMIC DNA]</scope>
    <source>
        <strain evidence="3 4">KGMB12511</strain>
    </source>
</reference>
<gene>
    <name evidence="3" type="ORF">QNJ86_10045</name>
</gene>
<evidence type="ECO:0000256" key="2">
    <source>
        <dbReference type="SAM" id="SignalP"/>
    </source>
</evidence>
<dbReference type="EMBL" id="JASJEU010000020">
    <property type="protein sequence ID" value="MDJ1651141.1"/>
    <property type="molecule type" value="Genomic_DNA"/>
</dbReference>
<keyword evidence="4" id="KW-1185">Reference proteome</keyword>
<name>A0ABT7DNN1_9ACTN</name>
<feature type="signal peptide" evidence="2">
    <location>
        <begin position="1"/>
        <end position="38"/>
    </location>
</feature>
<accession>A0ABT7DNN1</accession>
<comment type="caution">
    <text evidence="3">The sequence shown here is derived from an EMBL/GenBank/DDBJ whole genome shotgun (WGS) entry which is preliminary data.</text>
</comment>
<dbReference type="Gene3D" id="2.60.40.4270">
    <property type="entry name" value="Listeria-Bacteroides repeat domain"/>
    <property type="match status" value="1"/>
</dbReference>
<protein>
    <submittedName>
        <fullName evidence="3">InlB B-repeat-containing protein</fullName>
    </submittedName>
</protein>
<evidence type="ECO:0000256" key="1">
    <source>
        <dbReference type="ARBA" id="ARBA00004196"/>
    </source>
</evidence>
<dbReference type="Proteomes" id="UP001232750">
    <property type="component" value="Unassembled WGS sequence"/>
</dbReference>
<proteinExistence type="predicted"/>
<comment type="subcellular location">
    <subcellularLocation>
        <location evidence="1">Cell envelope</location>
    </subcellularLocation>
</comment>
<sequence length="377" mass="40002">MSSRNNISNASRLARCVAACIFVCILVLTALVSVPALAADSNSVGTAVGIRITDSSNSQYQSPTGSTNIGLRVTNSNSTKPIKVSVQFFGNDGTWSDGAQTKTVDIELLKPTVPPDIENLSRTGYEFDGWSTTPKGEAVSLPTSTVEPAMWFACWKAKSYQVTLDPDGGEGGDTSTTATYDAPMQHVTVPNDKDGYIFAGYFDDQNKQYYDEEGNSKANWDKDDNNVTLTAHWTLKIDFTFPSEALVQIDAAGNVTGQENFSFSSGTVKSLKITAVKGVPTSSAASLFAQGTIPDGLRVLLTPKTGSDEEVRVPLTSADTSIPNGGWTLAAGSTTNPTTFAVDFSLFLPSGTQLNYFPEGDVAVANLSYVVEAVDAS</sequence>
<dbReference type="RefSeq" id="WP_283832486.1">
    <property type="nucleotide sequence ID" value="NZ_JASJEU010000020.1"/>
</dbReference>
<feature type="chain" id="PRO_5045172445" evidence="2">
    <location>
        <begin position="39"/>
        <end position="377"/>
    </location>
</feature>
<evidence type="ECO:0000313" key="3">
    <source>
        <dbReference type="EMBL" id="MDJ1651141.1"/>
    </source>
</evidence>
<dbReference type="Pfam" id="PF09479">
    <property type="entry name" value="Flg_new"/>
    <property type="match status" value="2"/>
</dbReference>
<dbReference type="InterPro" id="IPR042229">
    <property type="entry name" value="Listeria/Bacterioides_rpt_sf"/>
</dbReference>
<evidence type="ECO:0000313" key="4">
    <source>
        <dbReference type="Proteomes" id="UP001232750"/>
    </source>
</evidence>
<dbReference type="InterPro" id="IPR013378">
    <property type="entry name" value="InlB-like_B-rpt"/>
</dbReference>